<dbReference type="Gene3D" id="3.40.50.150">
    <property type="entry name" value="Vaccinia Virus protein VP39"/>
    <property type="match status" value="1"/>
</dbReference>
<evidence type="ECO:0000259" key="5">
    <source>
        <dbReference type="Pfam" id="PF00891"/>
    </source>
</evidence>
<dbReference type="GO" id="GO:0008171">
    <property type="term" value="F:O-methyltransferase activity"/>
    <property type="evidence" value="ECO:0007669"/>
    <property type="project" value="InterPro"/>
</dbReference>
<evidence type="ECO:0000313" key="8">
    <source>
        <dbReference type="Proteomes" id="UP001152300"/>
    </source>
</evidence>
<dbReference type="InterPro" id="IPR036388">
    <property type="entry name" value="WH-like_DNA-bd_sf"/>
</dbReference>
<sequence>MDTALAQITQLAASADEVARQNLMTALHKLAYSMESSNDTTRRFGHMTLQPAAIKIGVDLGIFKHLVEVGGVVTAKKLSLQTDSDYQLMTRILRYLSTINAVDEVSQEQYSANHVTKNLAEKVTEAGINHYFGTVGPQYLALPLFLKKTSYQNPTNELHTAFQDAWETPLHAFAWFGEHPDHLAPFNDYMALRREPQLSWLTVYPVGEEVQDISPQRPLYVNVGGGVGHQCAQFKERYPDVPGRVILQDLPHSIAEALKTPGVENLVHNFFDPQPIKGAKFYYMRGVLHNHPPHKVQKLLENTKSAMAPDSILLIDEMILPDKGVNANAAAIDMTMMTALAAMERTEAQWGETLKDAGLEIVRVYTYNPLYYESVMDVRLLKNAQ</sequence>
<dbReference type="PROSITE" id="PS51683">
    <property type="entry name" value="SAM_OMT_II"/>
    <property type="match status" value="1"/>
</dbReference>
<feature type="domain" description="O-methyltransferase C-terminal" evidence="5">
    <location>
        <begin position="220"/>
        <end position="359"/>
    </location>
</feature>
<organism evidence="7 8">
    <name type="scientific">Sclerotinia nivalis</name>
    <dbReference type="NCBI Taxonomy" id="352851"/>
    <lineage>
        <taxon>Eukaryota</taxon>
        <taxon>Fungi</taxon>
        <taxon>Dikarya</taxon>
        <taxon>Ascomycota</taxon>
        <taxon>Pezizomycotina</taxon>
        <taxon>Leotiomycetes</taxon>
        <taxon>Helotiales</taxon>
        <taxon>Sclerotiniaceae</taxon>
        <taxon>Sclerotinia</taxon>
    </lineage>
</organism>
<dbReference type="Pfam" id="PF08100">
    <property type="entry name" value="Dimerisation"/>
    <property type="match status" value="1"/>
</dbReference>
<feature type="active site" description="Proton acceptor" evidence="4">
    <location>
        <position position="289"/>
    </location>
</feature>
<dbReference type="OrthoDB" id="2410195at2759"/>
<dbReference type="EMBL" id="JAPEIS010000010">
    <property type="protein sequence ID" value="KAJ8062109.1"/>
    <property type="molecule type" value="Genomic_DNA"/>
</dbReference>
<dbReference type="Pfam" id="PF00891">
    <property type="entry name" value="Methyltransf_2"/>
    <property type="match status" value="1"/>
</dbReference>
<evidence type="ECO:0000256" key="3">
    <source>
        <dbReference type="ARBA" id="ARBA00022691"/>
    </source>
</evidence>
<keyword evidence="2" id="KW-0808">Transferase</keyword>
<dbReference type="GO" id="GO:0046983">
    <property type="term" value="F:protein dimerization activity"/>
    <property type="evidence" value="ECO:0007669"/>
    <property type="project" value="InterPro"/>
</dbReference>
<reference evidence="7" key="1">
    <citation type="submission" date="2022-11" db="EMBL/GenBank/DDBJ databases">
        <title>Genome Resource of Sclerotinia nivalis Strain SnTB1, a Plant Pathogen Isolated from American Ginseng.</title>
        <authorList>
            <person name="Fan S."/>
        </authorList>
    </citation>
    <scope>NUCLEOTIDE SEQUENCE</scope>
    <source>
        <strain evidence="7">SnTB1</strain>
    </source>
</reference>
<protein>
    <recommendedName>
        <fullName evidence="9">O-methyltransferase domain-containing protein</fullName>
    </recommendedName>
</protein>
<keyword evidence="3" id="KW-0949">S-adenosyl-L-methionine</keyword>
<gene>
    <name evidence="7" type="ORF">OCU04_008670</name>
</gene>
<proteinExistence type="predicted"/>
<dbReference type="PANTHER" id="PTHR43712">
    <property type="entry name" value="PUTATIVE (AFU_ORTHOLOGUE AFUA_4G14580)-RELATED"/>
    <property type="match status" value="1"/>
</dbReference>
<dbReference type="InterPro" id="IPR036390">
    <property type="entry name" value="WH_DNA-bd_sf"/>
</dbReference>
<evidence type="ECO:0008006" key="9">
    <source>
        <dbReference type="Google" id="ProtNLM"/>
    </source>
</evidence>
<accession>A0A9X0AGT8</accession>
<evidence type="ECO:0000256" key="2">
    <source>
        <dbReference type="ARBA" id="ARBA00022679"/>
    </source>
</evidence>
<dbReference type="InterPro" id="IPR016461">
    <property type="entry name" value="COMT-like"/>
</dbReference>
<evidence type="ECO:0000313" key="7">
    <source>
        <dbReference type="EMBL" id="KAJ8062109.1"/>
    </source>
</evidence>
<dbReference type="SUPFAM" id="SSF53335">
    <property type="entry name" value="S-adenosyl-L-methionine-dependent methyltransferases"/>
    <property type="match status" value="1"/>
</dbReference>
<dbReference type="InterPro" id="IPR012967">
    <property type="entry name" value="COMT_dimerisation"/>
</dbReference>
<comment type="caution">
    <text evidence="7">The sequence shown here is derived from an EMBL/GenBank/DDBJ whole genome shotgun (WGS) entry which is preliminary data.</text>
</comment>
<keyword evidence="1" id="KW-0489">Methyltransferase</keyword>
<dbReference type="InterPro" id="IPR029063">
    <property type="entry name" value="SAM-dependent_MTases_sf"/>
</dbReference>
<dbReference type="SUPFAM" id="SSF46785">
    <property type="entry name" value="Winged helix' DNA-binding domain"/>
    <property type="match status" value="1"/>
</dbReference>
<dbReference type="PANTHER" id="PTHR43712:SF2">
    <property type="entry name" value="O-METHYLTRANSFERASE CICE"/>
    <property type="match status" value="1"/>
</dbReference>
<dbReference type="Gene3D" id="1.10.10.10">
    <property type="entry name" value="Winged helix-like DNA-binding domain superfamily/Winged helix DNA-binding domain"/>
    <property type="match status" value="1"/>
</dbReference>
<evidence type="ECO:0000259" key="6">
    <source>
        <dbReference type="Pfam" id="PF08100"/>
    </source>
</evidence>
<dbReference type="Proteomes" id="UP001152300">
    <property type="component" value="Unassembled WGS sequence"/>
</dbReference>
<evidence type="ECO:0000256" key="1">
    <source>
        <dbReference type="ARBA" id="ARBA00022603"/>
    </source>
</evidence>
<name>A0A9X0AGT8_9HELO</name>
<feature type="domain" description="O-methyltransferase dimerisation" evidence="6">
    <location>
        <begin position="49"/>
        <end position="119"/>
    </location>
</feature>
<dbReference type="InterPro" id="IPR001077">
    <property type="entry name" value="COMT_C"/>
</dbReference>
<evidence type="ECO:0000256" key="4">
    <source>
        <dbReference type="PIRSR" id="PIRSR005739-1"/>
    </source>
</evidence>
<dbReference type="PIRSF" id="PIRSF005739">
    <property type="entry name" value="O-mtase"/>
    <property type="match status" value="1"/>
</dbReference>
<dbReference type="GO" id="GO:0032259">
    <property type="term" value="P:methylation"/>
    <property type="evidence" value="ECO:0007669"/>
    <property type="project" value="UniProtKB-KW"/>
</dbReference>
<keyword evidence="8" id="KW-1185">Reference proteome</keyword>
<dbReference type="AlphaFoldDB" id="A0A9X0AGT8"/>